<evidence type="ECO:0000256" key="1">
    <source>
        <dbReference type="RuleBase" id="RU362001"/>
    </source>
</evidence>
<evidence type="ECO:0000313" key="3">
    <source>
        <dbReference type="Proteomes" id="UP000268084"/>
    </source>
</evidence>
<dbReference type="AlphaFoldDB" id="A0A3G8ZNL7"/>
<dbReference type="EMBL" id="CP034170">
    <property type="protein sequence ID" value="AZI58833.1"/>
    <property type="molecule type" value="Genomic_DNA"/>
</dbReference>
<keyword evidence="3" id="KW-1185">Reference proteome</keyword>
<reference evidence="2 3" key="2">
    <citation type="submission" date="2018-12" db="EMBL/GenBank/DDBJ databases">
        <title>Nakamurella antarcticus sp. nov., isolated from Antarctica South Shetland Islands soil.</title>
        <authorList>
            <person name="Peng F."/>
        </authorList>
    </citation>
    <scope>NUCLEOTIDE SEQUENCE [LARGE SCALE GENOMIC DNA]</scope>
    <source>
        <strain evidence="2 3">S14-144</strain>
    </source>
</reference>
<dbReference type="InterPro" id="IPR010310">
    <property type="entry name" value="T7SS_ESAT-6-like"/>
</dbReference>
<dbReference type="OrthoDB" id="4554345at2"/>
<dbReference type="KEGG" id="nak:EH165_12485"/>
<dbReference type="Pfam" id="PF06013">
    <property type="entry name" value="WXG100"/>
    <property type="match status" value="1"/>
</dbReference>
<dbReference type="NCBIfam" id="TIGR03930">
    <property type="entry name" value="WXG100_ESAT6"/>
    <property type="match status" value="1"/>
</dbReference>
<gene>
    <name evidence="2" type="ORF">EH165_12485</name>
</gene>
<evidence type="ECO:0000313" key="2">
    <source>
        <dbReference type="EMBL" id="AZI58833.1"/>
    </source>
</evidence>
<sequence>MSMIKVTSTELDAVSTQLTATSGDISTQLSSARGHVDGLVNEGWAGAASLSFKELYEEWNRSADQLKVALDGIAAQLKAAAKAYQDTEDSLASQLRG</sequence>
<dbReference type="Gene3D" id="1.10.287.1060">
    <property type="entry name" value="ESAT-6-like"/>
    <property type="match status" value="1"/>
</dbReference>
<comment type="similarity">
    <text evidence="1">Belongs to the WXG100 family.</text>
</comment>
<name>A0A3G8ZNL7_9ACTN</name>
<dbReference type="Proteomes" id="UP000268084">
    <property type="component" value="Chromosome"/>
</dbReference>
<dbReference type="InterPro" id="IPR036689">
    <property type="entry name" value="ESAT-6-like_sf"/>
</dbReference>
<accession>A0A3G8ZNL7</accession>
<reference evidence="2 3" key="1">
    <citation type="submission" date="2018-11" db="EMBL/GenBank/DDBJ databases">
        <authorList>
            <person name="Da X."/>
        </authorList>
    </citation>
    <scope>NUCLEOTIDE SEQUENCE [LARGE SCALE GENOMIC DNA]</scope>
    <source>
        <strain evidence="2 3">S14-144</strain>
    </source>
</reference>
<dbReference type="SUPFAM" id="SSF140453">
    <property type="entry name" value="EsxAB dimer-like"/>
    <property type="match status" value="1"/>
</dbReference>
<protein>
    <recommendedName>
        <fullName evidence="1">ESAT-6-like protein</fullName>
    </recommendedName>
</protein>
<dbReference type="RefSeq" id="WP_124799737.1">
    <property type="nucleotide sequence ID" value="NZ_CP034170.1"/>
</dbReference>
<proteinExistence type="inferred from homology"/>
<organism evidence="2 3">
    <name type="scientific">Nakamurella antarctica</name>
    <dbReference type="NCBI Taxonomy" id="1902245"/>
    <lineage>
        <taxon>Bacteria</taxon>
        <taxon>Bacillati</taxon>
        <taxon>Actinomycetota</taxon>
        <taxon>Actinomycetes</taxon>
        <taxon>Nakamurellales</taxon>
        <taxon>Nakamurellaceae</taxon>
        <taxon>Nakamurella</taxon>
    </lineage>
</organism>